<sequence length="225" mass="25723">MEVEWNLHLTDKQGLCAMLQRVLQDIPSHLQARRREELTTFFGLETGDLPIEFFAMAPDDIAAANEAQNVSSEEKKAAALQKKMADLQIFREKLYASRVTLADQLMDAVDHQLPSGEQNIITRVKAALAKYKKTQIGGLHWILEVGRLLKTYRTENFGQDVKVRFAHLCKNVNIQESTGYLYIRLYKLSVTYPGLRQVSMPIRKLNSKMKFLEEILASDPAWKVV</sequence>
<proteinExistence type="predicted"/>
<dbReference type="EMBL" id="NIVC01000274">
    <property type="protein sequence ID" value="PAA86565.1"/>
    <property type="molecule type" value="Genomic_DNA"/>
</dbReference>
<reference evidence="2 4" key="1">
    <citation type="submission" date="2017-06" db="EMBL/GenBank/DDBJ databases">
        <title>A platform for efficient transgenesis in Macrostomum lignano, a flatworm model organism for stem cell research.</title>
        <authorList>
            <person name="Berezikov E."/>
        </authorList>
    </citation>
    <scope>NUCLEOTIDE SEQUENCE [LARGE SCALE GENOMIC DNA]</scope>
    <source>
        <strain evidence="2">DV1</strain>
        <tissue evidence="2">Whole organism</tissue>
    </source>
</reference>
<dbReference type="Proteomes" id="UP000215902">
    <property type="component" value="Unassembled WGS sequence"/>
</dbReference>
<protein>
    <submittedName>
        <fullName evidence="2">Uncharacterized protein</fullName>
    </submittedName>
</protein>
<keyword evidence="4" id="KW-1185">Reference proteome</keyword>
<evidence type="ECO:0000313" key="4">
    <source>
        <dbReference type="Proteomes" id="UP000215902"/>
    </source>
</evidence>
<name>A0A267F5P9_9PLAT</name>
<organism evidence="2 4">
    <name type="scientific">Macrostomum lignano</name>
    <dbReference type="NCBI Taxonomy" id="282301"/>
    <lineage>
        <taxon>Eukaryota</taxon>
        <taxon>Metazoa</taxon>
        <taxon>Spiralia</taxon>
        <taxon>Lophotrochozoa</taxon>
        <taxon>Platyhelminthes</taxon>
        <taxon>Rhabditophora</taxon>
        <taxon>Macrostomorpha</taxon>
        <taxon>Macrostomida</taxon>
        <taxon>Macrostomidae</taxon>
        <taxon>Macrostomum</taxon>
    </lineage>
</organism>
<dbReference type="EMBL" id="NIVC01001346">
    <property type="protein sequence ID" value="PAA69105.1"/>
    <property type="molecule type" value="Genomic_DNA"/>
</dbReference>
<dbReference type="EMBL" id="NIVC01003110">
    <property type="protein sequence ID" value="PAA53250.1"/>
    <property type="molecule type" value="Genomic_DNA"/>
</dbReference>
<accession>A0A267F5P9</accession>
<dbReference type="AlphaFoldDB" id="A0A267F5P9"/>
<evidence type="ECO:0000313" key="2">
    <source>
        <dbReference type="EMBL" id="PAA69105.1"/>
    </source>
</evidence>
<gene>
    <name evidence="1" type="ORF">BOX15_Mlig026570g11</name>
    <name evidence="2" type="ORF">BOX15_Mlig026570g3</name>
    <name evidence="3" type="ORF">BOX15_Mlig026570g9</name>
</gene>
<evidence type="ECO:0000313" key="3">
    <source>
        <dbReference type="EMBL" id="PAA86565.1"/>
    </source>
</evidence>
<evidence type="ECO:0000313" key="1">
    <source>
        <dbReference type="EMBL" id="PAA53250.1"/>
    </source>
</evidence>
<comment type="caution">
    <text evidence="2">The sequence shown here is derived from an EMBL/GenBank/DDBJ whole genome shotgun (WGS) entry which is preliminary data.</text>
</comment>